<feature type="active site" description="Nucleophile; Schiff-base intermediate with DNA; for 5'-dRP lyase activity" evidence="13">
    <location>
        <position position="195"/>
    </location>
</feature>
<feature type="compositionally biased region" description="Gly residues" evidence="15">
    <location>
        <begin position="878"/>
        <end position="887"/>
    </location>
</feature>
<accession>A0A9P1BNI8</accession>
<keyword evidence="7" id="KW-0235">DNA replication</keyword>
<comment type="cofactor">
    <cofactor evidence="1">
        <name>Mn(2+)</name>
        <dbReference type="ChEBI" id="CHEBI:29035"/>
    </cofactor>
</comment>
<dbReference type="InterPro" id="IPR037160">
    <property type="entry name" value="DNA_Pol_thumb_sf"/>
</dbReference>
<dbReference type="EMBL" id="CAMXCT020000249">
    <property type="protein sequence ID" value="CAL1129545.1"/>
    <property type="molecule type" value="Genomic_DNA"/>
</dbReference>
<dbReference type="SUPFAM" id="SSF81301">
    <property type="entry name" value="Nucleotidyltransferase"/>
    <property type="match status" value="1"/>
</dbReference>
<dbReference type="InterPro" id="IPR036420">
    <property type="entry name" value="BRCT_dom_sf"/>
</dbReference>
<keyword evidence="10" id="KW-0234">DNA repair</keyword>
<organism evidence="17">
    <name type="scientific">Cladocopium goreaui</name>
    <dbReference type="NCBI Taxonomy" id="2562237"/>
    <lineage>
        <taxon>Eukaryota</taxon>
        <taxon>Sar</taxon>
        <taxon>Alveolata</taxon>
        <taxon>Dinophyceae</taxon>
        <taxon>Suessiales</taxon>
        <taxon>Symbiodiniaceae</taxon>
        <taxon>Cladocopium</taxon>
    </lineage>
</organism>
<feature type="region of interest" description="Disordered" evidence="15">
    <location>
        <begin position="351"/>
        <end position="370"/>
    </location>
</feature>
<dbReference type="InterPro" id="IPR010996">
    <property type="entry name" value="HHH_MUS81"/>
</dbReference>
<keyword evidence="14" id="KW-0175">Coiled coil</keyword>
<dbReference type="PRINTS" id="PR00869">
    <property type="entry name" value="DNAPOLX"/>
</dbReference>
<dbReference type="SMART" id="SM00483">
    <property type="entry name" value="POLXc"/>
    <property type="match status" value="1"/>
</dbReference>
<dbReference type="InterPro" id="IPR028207">
    <property type="entry name" value="DNA_pol_B_palm_palm"/>
</dbReference>
<dbReference type="Proteomes" id="UP001152797">
    <property type="component" value="Unassembled WGS sequence"/>
</dbReference>
<feature type="coiled-coil region" evidence="14">
    <location>
        <begin position="717"/>
        <end position="744"/>
    </location>
</feature>
<feature type="region of interest" description="Disordered" evidence="15">
    <location>
        <begin position="808"/>
        <end position="851"/>
    </location>
</feature>
<evidence type="ECO:0000256" key="15">
    <source>
        <dbReference type="SAM" id="MobiDB-lite"/>
    </source>
</evidence>
<feature type="region of interest" description="Disordered" evidence="15">
    <location>
        <begin position="872"/>
        <end position="955"/>
    </location>
</feature>
<evidence type="ECO:0000256" key="8">
    <source>
        <dbReference type="ARBA" id="ARBA00022763"/>
    </source>
</evidence>
<evidence type="ECO:0000256" key="5">
    <source>
        <dbReference type="ARBA" id="ARBA00022679"/>
    </source>
</evidence>
<gene>
    <name evidence="17" type="ORF">C1SCF055_LOCUS4419</name>
</gene>
<dbReference type="InterPro" id="IPR027421">
    <property type="entry name" value="DNA_pol_lamdba_lyase_dom_sf"/>
</dbReference>
<dbReference type="GO" id="GO:0005634">
    <property type="term" value="C:nucleus"/>
    <property type="evidence" value="ECO:0007669"/>
    <property type="project" value="TreeGrafter"/>
</dbReference>
<dbReference type="GO" id="GO:0003677">
    <property type="term" value="F:DNA binding"/>
    <property type="evidence" value="ECO:0007669"/>
    <property type="project" value="InterPro"/>
</dbReference>
<keyword evidence="9" id="KW-0239">DNA-directed DNA polymerase</keyword>
<dbReference type="PANTHER" id="PTHR11276">
    <property type="entry name" value="DNA POLYMERASE TYPE-X FAMILY MEMBER"/>
    <property type="match status" value="1"/>
</dbReference>
<dbReference type="InterPro" id="IPR029398">
    <property type="entry name" value="PolB_thumb"/>
</dbReference>
<keyword evidence="6" id="KW-0548">Nucleotidyltransferase</keyword>
<dbReference type="EMBL" id="CAMXCT030000249">
    <property type="protein sequence ID" value="CAL4763482.1"/>
    <property type="molecule type" value="Genomic_DNA"/>
</dbReference>
<dbReference type="InterPro" id="IPR001357">
    <property type="entry name" value="BRCT_dom"/>
</dbReference>
<evidence type="ECO:0000256" key="2">
    <source>
        <dbReference type="ARBA" id="ARBA00012417"/>
    </source>
</evidence>
<dbReference type="Gene3D" id="1.10.150.20">
    <property type="entry name" value="5' to 3' exonuclease, C-terminal subdomain"/>
    <property type="match status" value="1"/>
</dbReference>
<feature type="compositionally biased region" description="Low complexity" evidence="15">
    <location>
        <begin position="912"/>
        <end position="934"/>
    </location>
</feature>
<dbReference type="GO" id="GO:0003887">
    <property type="term" value="F:DNA-directed DNA polymerase activity"/>
    <property type="evidence" value="ECO:0007669"/>
    <property type="project" value="UniProtKB-KW"/>
</dbReference>
<comment type="catalytic activity">
    <reaction evidence="12">
        <text>DNA(n) + a 2'-deoxyribonucleoside 5'-triphosphate = DNA(n+1) + diphosphate</text>
        <dbReference type="Rhea" id="RHEA:22508"/>
        <dbReference type="Rhea" id="RHEA-COMP:17339"/>
        <dbReference type="Rhea" id="RHEA-COMP:17340"/>
        <dbReference type="ChEBI" id="CHEBI:33019"/>
        <dbReference type="ChEBI" id="CHEBI:61560"/>
        <dbReference type="ChEBI" id="CHEBI:173112"/>
        <dbReference type="EC" id="2.7.7.7"/>
    </reaction>
</comment>
<comment type="caution">
    <text evidence="17">The sequence shown here is derived from an EMBL/GenBank/DDBJ whole genome shotgun (WGS) entry which is preliminary data.</text>
</comment>
<dbReference type="PRINTS" id="PR00870">
    <property type="entry name" value="DNAPOLXBETA"/>
</dbReference>
<dbReference type="SUPFAM" id="SSF52113">
    <property type="entry name" value="BRCT domain"/>
    <property type="match status" value="1"/>
</dbReference>
<evidence type="ECO:0000256" key="13">
    <source>
        <dbReference type="PIRSR" id="PIRSR622312-50"/>
    </source>
</evidence>
<reference evidence="17" key="1">
    <citation type="submission" date="2022-10" db="EMBL/GenBank/DDBJ databases">
        <authorList>
            <person name="Chen Y."/>
            <person name="Dougan E. K."/>
            <person name="Chan C."/>
            <person name="Rhodes N."/>
            <person name="Thang M."/>
        </authorList>
    </citation>
    <scope>NUCLEOTIDE SEQUENCE</scope>
</reference>
<keyword evidence="19" id="KW-1185">Reference proteome</keyword>
<evidence type="ECO:0000313" key="17">
    <source>
        <dbReference type="EMBL" id="CAI3976170.1"/>
    </source>
</evidence>
<dbReference type="Gene3D" id="3.40.50.10190">
    <property type="entry name" value="BRCT domain"/>
    <property type="match status" value="1"/>
</dbReference>
<evidence type="ECO:0000313" key="19">
    <source>
        <dbReference type="Proteomes" id="UP001152797"/>
    </source>
</evidence>
<dbReference type="SUPFAM" id="SSF47802">
    <property type="entry name" value="DNA polymerase beta, N-terminal domain-like"/>
    <property type="match status" value="1"/>
</dbReference>
<dbReference type="Gene3D" id="3.30.460.10">
    <property type="entry name" value="Beta Polymerase, domain 2"/>
    <property type="match status" value="1"/>
</dbReference>
<dbReference type="CDD" id="cd00141">
    <property type="entry name" value="NT_POLXc"/>
    <property type="match status" value="1"/>
</dbReference>
<dbReference type="Pfam" id="PF14716">
    <property type="entry name" value="HHH_8"/>
    <property type="match status" value="1"/>
</dbReference>
<evidence type="ECO:0000256" key="9">
    <source>
        <dbReference type="ARBA" id="ARBA00022932"/>
    </source>
</evidence>
<dbReference type="InterPro" id="IPR022312">
    <property type="entry name" value="DNA_pol_X"/>
</dbReference>
<sequence>MTKLRRGVLKGIITSNGGTVCEDFDGATHVVIGAGVPETTLSKLPVEVRVVQADWLSKSVQQGKRLPEADFQVRVALPVIPTRVETAATPASLVSQRRESVKTEVKPFKQIKDEGAEGAEGTKIAGEIATSNMPQNVEIAQQLKQLAEAYSARGDRWRSWQLAKAERLVRTWPEPLRHPEDFDRISGLGPKTREKCRELLETGSLKRLSAIQGDAATHILQEFTCIHGAGESVARRWFQAGCRSLEDLRARQDELQLTRTQRLGLQYVEDFKQRIPRSEAEQLIQLVSDAAEKAYGPKQVEMIPCGSMRRGAASMSDIDLVIAPRHGCVLSGGLTPLLVELRSMDVAKEELGGHAPNSPSENGEETHLGIFRLPTPGSLHRRMDLILSRREHLPLVLLNWTGSGLFLRELHRLASYKGLKISSTQLLARDASGNGVQVPVTEEADVFEALGLAYRPPEQRELDDSLMRFVQACKPGGPPLKRQKSESVKKKLESSIDWILSLRSFRGAAFEVLQVAADLVEGLALESKDLKFKSRPEELERRQDTTGWPKRADGLVASYSEFQRLDEEVEKCKEKLRSLSEHFSKVLGTEVGVETFSEDITFALLEDKESEQRQKQDQLAQLREELAELSHSQGGHGGHVAPPVPPLDGEGQSCFDGDRISCIQFNETAGETLGIQEQLNAIEELTKVVRNKGTNLSPQEKQQIKELFGKPDIKNDSSSEATALREEKKKIRELEKQVGSRKDQWNNIQGASKVLRGLAEGNMTNGELMKKVRMVKAAYVRTGGIGDTGTGSTEMETLQAAAAMARFQRRRNSDAVTTESLEAAGPRGMRRFSETPASASADASGRRNSDAVTTEALEAACRGMRRFSQMLASARSGGSEGSAGGRSGSAAPLARSPSVEVDDLLDGPTIPSAASPAATAASRSIASSASQSEASPRHPPGGSTRNLRRRRSSGAQLAGGIIHGVGQVSLQVAVNMRRRHSLAAGRDHQRVNTWLCQSASALAGVRAAQEQKRLGPPLGIVLVLRESRMPSKVNQAQHGCMAALAESDMSDTALF</sequence>
<dbReference type="EC" id="2.7.7.7" evidence="2"/>
<dbReference type="InterPro" id="IPR002008">
    <property type="entry name" value="DNA_pol_X_beta-like"/>
</dbReference>
<feature type="domain" description="BRCT" evidence="16">
    <location>
        <begin position="1"/>
        <end position="73"/>
    </location>
</feature>
<dbReference type="OrthoDB" id="205514at2759"/>
<dbReference type="GO" id="GO:0006303">
    <property type="term" value="P:double-strand break repair via nonhomologous end joining"/>
    <property type="evidence" value="ECO:0007669"/>
    <property type="project" value="TreeGrafter"/>
</dbReference>
<evidence type="ECO:0000256" key="3">
    <source>
        <dbReference type="ARBA" id="ARBA00016513"/>
    </source>
</evidence>
<dbReference type="Pfam" id="PF14792">
    <property type="entry name" value="DNA_pol_B_palm"/>
    <property type="match status" value="1"/>
</dbReference>
<dbReference type="GO" id="GO:0016829">
    <property type="term" value="F:lyase activity"/>
    <property type="evidence" value="ECO:0007669"/>
    <property type="project" value="UniProtKB-KW"/>
</dbReference>
<evidence type="ECO:0000256" key="7">
    <source>
        <dbReference type="ARBA" id="ARBA00022705"/>
    </source>
</evidence>
<keyword evidence="8" id="KW-0227">DNA damage</keyword>
<evidence type="ECO:0000256" key="1">
    <source>
        <dbReference type="ARBA" id="ARBA00001936"/>
    </source>
</evidence>
<evidence type="ECO:0000256" key="11">
    <source>
        <dbReference type="ARBA" id="ARBA00023239"/>
    </source>
</evidence>
<evidence type="ECO:0000256" key="10">
    <source>
        <dbReference type="ARBA" id="ARBA00023204"/>
    </source>
</evidence>
<dbReference type="Gene3D" id="1.10.150.110">
    <property type="entry name" value="DNA polymerase beta, N-terminal domain-like"/>
    <property type="match status" value="1"/>
</dbReference>
<evidence type="ECO:0000259" key="16">
    <source>
        <dbReference type="PROSITE" id="PS50172"/>
    </source>
</evidence>
<dbReference type="PROSITE" id="PS50172">
    <property type="entry name" value="BRCT"/>
    <property type="match status" value="1"/>
</dbReference>
<evidence type="ECO:0000313" key="18">
    <source>
        <dbReference type="EMBL" id="CAL1129545.1"/>
    </source>
</evidence>
<proteinExistence type="predicted"/>
<name>A0A9P1BNI8_9DINO</name>
<evidence type="ECO:0000256" key="14">
    <source>
        <dbReference type="SAM" id="Coils"/>
    </source>
</evidence>
<dbReference type="Pfam" id="PF14791">
    <property type="entry name" value="DNA_pol_B_thumb"/>
    <property type="match status" value="1"/>
</dbReference>
<evidence type="ECO:0000256" key="6">
    <source>
        <dbReference type="ARBA" id="ARBA00022695"/>
    </source>
</evidence>
<feature type="compositionally biased region" description="Low complexity" evidence="15">
    <location>
        <begin position="888"/>
        <end position="898"/>
    </location>
</feature>
<dbReference type="InterPro" id="IPR018944">
    <property type="entry name" value="DNA_pol_lambd_fingers_domain"/>
</dbReference>
<evidence type="ECO:0000256" key="4">
    <source>
        <dbReference type="ARBA" id="ARBA00022634"/>
    </source>
</evidence>
<keyword evidence="5" id="KW-0808">Transferase</keyword>
<dbReference type="SUPFAM" id="SSF81585">
    <property type="entry name" value="PsbU/PolX domain-like"/>
    <property type="match status" value="1"/>
</dbReference>
<keyword evidence="4" id="KW-0237">DNA synthesis</keyword>
<protein>
    <recommendedName>
        <fullName evidence="3">DNA polymerase lambda</fullName>
        <ecNumber evidence="2">2.7.7.7</ecNumber>
    </recommendedName>
</protein>
<dbReference type="Pfam" id="PF10391">
    <property type="entry name" value="DNA_pol_lambd_f"/>
    <property type="match status" value="1"/>
</dbReference>
<evidence type="ECO:0000256" key="12">
    <source>
        <dbReference type="ARBA" id="ARBA00049244"/>
    </source>
</evidence>
<keyword evidence="11" id="KW-0456">Lyase</keyword>
<reference evidence="18" key="2">
    <citation type="submission" date="2024-04" db="EMBL/GenBank/DDBJ databases">
        <authorList>
            <person name="Chen Y."/>
            <person name="Shah S."/>
            <person name="Dougan E. K."/>
            <person name="Thang M."/>
            <person name="Chan C."/>
        </authorList>
    </citation>
    <scope>NUCLEOTIDE SEQUENCE [LARGE SCALE GENOMIC DNA]</scope>
</reference>
<dbReference type="AlphaFoldDB" id="A0A9P1BNI8"/>
<dbReference type="EMBL" id="CAMXCT010000249">
    <property type="protein sequence ID" value="CAI3976170.1"/>
    <property type="molecule type" value="Genomic_DNA"/>
</dbReference>
<dbReference type="InterPro" id="IPR043519">
    <property type="entry name" value="NT_sf"/>
</dbReference>
<feature type="coiled-coil region" evidence="14">
    <location>
        <begin position="562"/>
        <end position="632"/>
    </location>
</feature>
<dbReference type="Gene3D" id="3.30.210.10">
    <property type="entry name" value="DNA polymerase, thumb domain"/>
    <property type="match status" value="1"/>
</dbReference>
<dbReference type="PANTHER" id="PTHR11276:SF28">
    <property type="entry name" value="DNA POLYMERASE LAMBDA"/>
    <property type="match status" value="1"/>
</dbReference>
<dbReference type="InterPro" id="IPR002054">
    <property type="entry name" value="DNA-dir_DNA_pol_X"/>
</dbReference>